<sequence>MARTLLAIYPHSARRYDEMLKADGEVRPHWRPFFEHLDAVSPEDMHQRLDFADRRIQENGVTYNVYADPNGADRPWALDPVPLIIPPDEWAEVSSAVAQRATLLNAILADLYGEQTLLAKGLLPPALVYGQHGFLWPCQGIKPPGGIWLHHYAVDLARSPNGRWWVIADRTQAPSGAGYALENRLVVSRVFPEMFRDLHVQHLADFFRDHQDGLAALAPVEGDEQPHIVLLTPGPYNETYFEHAYLARYLGFPLVEGQDLTVRGDTVYLKTLRGLKRVHVILRRQDDDYCDPLELRGDSALGIPGLINVARAGRVTIANALGSGLLASGALMGFLPAICRHLLGEKLAMPSVGTWWCGEKPALDYVKENFDDLVIKPAYPTQRMEPVFGHELEGEAREEMLRRIEARPHAYVAQEMVNLAQAPTWSRAHERRLIARPVGLRAYAVVNAEGEYSVMPGGLTRVAQGAGARIISMQRGGASKDTWVLTNGPVSEFTLLKPSFGVRDLVRAGANLTSRVVENLFWLGRYSERFDDSARLLRVALARLVDVGGEKTAAVASVMELAERLKVLPTPEEDSEPAEGGEHVLLEAIYDPAQPGSLAANIRSLMWSATHVRERLSLDHWHSLNRLQREQQAAQKKHPTLTEAIAFLDRVLLVSSSLNGFAMDNMTRDDGWRFLIIGRRLERLSFLARGIAGFLRMDSARGQGCLEWLLEMADSIITYRSRYSRQAELLPVIDLLVFDESNPHGVMFQVNVLSRYLERMAHELGADYDARLSTASERLRKFSLEQFEHLQFSQCRSCAPCDELATLLEDLVAAAGHLSDGLGMRYFTHVGDVSRQTMAL</sequence>
<dbReference type="InterPro" id="IPR025841">
    <property type="entry name" value="CP_ATPgrasp_2"/>
</dbReference>
<protein>
    <submittedName>
        <fullName evidence="3">Molybdopterin oxidoreductase</fullName>
    </submittedName>
</protein>
<dbReference type="PANTHER" id="PTHR34595:SF2">
    <property type="entry name" value="BLR2978 PROTEIN"/>
    <property type="match status" value="1"/>
</dbReference>
<name>A0A1R1I0V9_9RHOO</name>
<comment type="caution">
    <text evidence="3">The sequence shown here is derived from an EMBL/GenBank/DDBJ whole genome shotgun (WGS) entry which is preliminary data.</text>
</comment>
<feature type="domain" description="Circularly permuted ATP-grasp type 2" evidence="2">
    <location>
        <begin position="82"/>
        <end position="463"/>
    </location>
</feature>
<dbReference type="Proteomes" id="UP000187526">
    <property type="component" value="Unassembled WGS sequence"/>
</dbReference>
<dbReference type="Pfam" id="PF14403">
    <property type="entry name" value="CP_ATPgrasp_2"/>
    <property type="match status" value="1"/>
</dbReference>
<feature type="domain" description="DUF403" evidence="1">
    <location>
        <begin position="512"/>
        <end position="827"/>
    </location>
</feature>
<gene>
    <name evidence="3" type="ORF">BJN45_13710</name>
</gene>
<evidence type="ECO:0000259" key="1">
    <source>
        <dbReference type="Pfam" id="PF04168"/>
    </source>
</evidence>
<dbReference type="EMBL" id="MTHD01000005">
    <property type="protein sequence ID" value="OMG52363.1"/>
    <property type="molecule type" value="Genomic_DNA"/>
</dbReference>
<keyword evidence="4" id="KW-1185">Reference proteome</keyword>
<dbReference type="Gene3D" id="3.40.50.11290">
    <property type="match status" value="1"/>
</dbReference>
<dbReference type="InterPro" id="IPR007296">
    <property type="entry name" value="DUF403"/>
</dbReference>
<dbReference type="AlphaFoldDB" id="A0A1R1I0V9"/>
<dbReference type="Gene3D" id="3.30.1490.270">
    <property type="match status" value="1"/>
</dbReference>
<dbReference type="InterPro" id="IPR051680">
    <property type="entry name" value="ATP-dep_Glu-Cys_Ligase-2"/>
</dbReference>
<dbReference type="Pfam" id="PF04168">
    <property type="entry name" value="Alpha-E"/>
    <property type="match status" value="1"/>
</dbReference>
<dbReference type="OrthoDB" id="9804079at2"/>
<accession>A0A1R1I0V9</accession>
<evidence type="ECO:0000259" key="2">
    <source>
        <dbReference type="Pfam" id="PF14403"/>
    </source>
</evidence>
<proteinExistence type="predicted"/>
<evidence type="ECO:0000313" key="3">
    <source>
        <dbReference type="EMBL" id="OMG52363.1"/>
    </source>
</evidence>
<dbReference type="STRING" id="418702.BJN45_13710"/>
<dbReference type="PANTHER" id="PTHR34595">
    <property type="entry name" value="BLR5612 PROTEIN"/>
    <property type="match status" value="1"/>
</dbReference>
<reference evidence="3 4" key="1">
    <citation type="submission" date="2016-10" db="EMBL/GenBank/DDBJ databases">
        <title>Alkaliphiles isolated from bioreactors.</title>
        <authorList>
            <person name="Salah Z."/>
            <person name="Rout S.P."/>
            <person name="Humphreys P.N."/>
        </authorList>
    </citation>
    <scope>NUCLEOTIDE SEQUENCE [LARGE SCALE GENOMIC DNA]</scope>
    <source>
        <strain evidence="3 4">ZS02</strain>
    </source>
</reference>
<evidence type="ECO:0000313" key="4">
    <source>
        <dbReference type="Proteomes" id="UP000187526"/>
    </source>
</evidence>
<organism evidence="3 4">
    <name type="scientific">Azonexus hydrophilus</name>
    <dbReference type="NCBI Taxonomy" id="418702"/>
    <lineage>
        <taxon>Bacteria</taxon>
        <taxon>Pseudomonadati</taxon>
        <taxon>Pseudomonadota</taxon>
        <taxon>Betaproteobacteria</taxon>
        <taxon>Rhodocyclales</taxon>
        <taxon>Azonexaceae</taxon>
        <taxon>Azonexus</taxon>
    </lineage>
</organism>
<dbReference type="SUPFAM" id="SSF56059">
    <property type="entry name" value="Glutathione synthetase ATP-binding domain-like"/>
    <property type="match status" value="1"/>
</dbReference>
<dbReference type="RefSeq" id="WP_076096204.1">
    <property type="nucleotide sequence ID" value="NZ_MTHD01000005.1"/>
</dbReference>